<dbReference type="AlphaFoldDB" id="I6ZTW4"/>
<dbReference type="STRING" id="1191523.MROS_2209"/>
<evidence type="ECO:0000313" key="3">
    <source>
        <dbReference type="Proteomes" id="UP000009011"/>
    </source>
</evidence>
<dbReference type="HOGENOM" id="CLU_2130518_0_0_10"/>
<reference evidence="2 3" key="1">
    <citation type="journal article" date="2013" name="PLoS ONE">
        <title>Genomic analysis of Melioribacter roseus, facultatively anaerobic organotrophic bacterium representing a novel deep lineage within Bacteriodetes/Chlorobi group.</title>
        <authorList>
            <person name="Kadnikov V.V."/>
            <person name="Mardanov A.V."/>
            <person name="Podosokorskaya O.A."/>
            <person name="Gavrilov S.N."/>
            <person name="Kublanov I.V."/>
            <person name="Beletsky A.V."/>
            <person name="Bonch-Osmolovskaya E.A."/>
            <person name="Ravin N.V."/>
        </authorList>
    </citation>
    <scope>NUCLEOTIDE SEQUENCE [LARGE SCALE GENOMIC DNA]</scope>
    <source>
        <strain evidence="3">JCM 17771 / P3M-2</strain>
    </source>
</reference>
<dbReference type="OrthoDB" id="9804759at2"/>
<dbReference type="KEGG" id="mro:MROS_2209"/>
<dbReference type="Proteomes" id="UP000009011">
    <property type="component" value="Chromosome"/>
</dbReference>
<evidence type="ECO:0000313" key="2">
    <source>
        <dbReference type="EMBL" id="AFN75439.1"/>
    </source>
</evidence>
<keyword evidence="1" id="KW-0812">Transmembrane</keyword>
<name>I6ZTW4_MELRP</name>
<keyword evidence="1" id="KW-0472">Membrane</keyword>
<accession>I6ZTW4</accession>
<dbReference type="RefSeq" id="WP_014856871.1">
    <property type="nucleotide sequence ID" value="NC_018178.1"/>
</dbReference>
<keyword evidence="1" id="KW-1133">Transmembrane helix</keyword>
<feature type="transmembrane region" description="Helical" evidence="1">
    <location>
        <begin position="12"/>
        <end position="31"/>
    </location>
</feature>
<evidence type="ECO:0000256" key="1">
    <source>
        <dbReference type="SAM" id="Phobius"/>
    </source>
</evidence>
<proteinExistence type="predicted"/>
<keyword evidence="3" id="KW-1185">Reference proteome</keyword>
<gene>
    <name evidence="2" type="ordered locus">MROS_2209</name>
</gene>
<protein>
    <submittedName>
        <fullName evidence="2">Uncharacterized protein</fullName>
    </submittedName>
</protein>
<sequence>MPDKRIIKITSLLSLAIYISLLGTLFFHWHFKDIRTNETVIRHYDNFEDPYGDANGNCSVEFFLTYNFNSESVGTFGLPGSEVLLETDLSKVIESPLILSLTTSESRAPPFNA</sequence>
<dbReference type="EMBL" id="CP003557">
    <property type="protein sequence ID" value="AFN75439.1"/>
    <property type="molecule type" value="Genomic_DNA"/>
</dbReference>
<organism evidence="2 3">
    <name type="scientific">Melioribacter roseus (strain DSM 23840 / JCM 17771 / VKM B-2668 / P3M-2)</name>
    <dbReference type="NCBI Taxonomy" id="1191523"/>
    <lineage>
        <taxon>Bacteria</taxon>
        <taxon>Pseudomonadati</taxon>
        <taxon>Ignavibacteriota</taxon>
        <taxon>Ignavibacteria</taxon>
        <taxon>Ignavibacteriales</taxon>
        <taxon>Melioribacteraceae</taxon>
        <taxon>Melioribacter</taxon>
    </lineage>
</organism>